<dbReference type="GO" id="GO:0019698">
    <property type="term" value="P:D-galacturonate catabolic process"/>
    <property type="evidence" value="ECO:0007669"/>
    <property type="project" value="TreeGrafter"/>
</dbReference>
<sequence>MELINDYPMVISLDPDDNVGVATRNIAEGLSLSQALGAARENIMAGHKVALVDIEANTPVVKYGQTIGLASQPIRAGDHVHTHNLAMLERDTSLENFTPAVPTPVMESDLTFNGFHRRDGRVGTRNYIGIVATVNCSATVVKATADQLNASAGLEKLGFDGVVPVTHGSGCAMNTESEGFAFLERVVTGYAVNPNFAFVIVIGLGCESNQVKALVDKYGMTDSQRIDYFNIQGAGGTRASIKLASDKVLAMANTHAHTPRQPAPLKHLTVALQCGGSDGYSGITANPALGYAADLIVQHGGSVILAETPEIYGAEHLLLNRAVDVNVARKLLEHIAWWKHYTWINGAELNNNPSPGNKAGGLSTILEKSLGAISKSGSSSLSDVLEYAEPIKKPGFNFMDSPGYDPVSVTGQIASGSTIVCFTTGRGSVSGFKPAPCIKLATNTAMFDAMSEDMDINCGGIIDGDDTVKSCGEAIFQKIIAIASGEETASETLGYGSNEFVPWMVGAVT</sequence>
<gene>
    <name evidence="4" type="ORF">SAMN04487958_102247</name>
</gene>
<dbReference type="CDD" id="cd11613">
    <property type="entry name" value="SAF_AH_GD"/>
    <property type="match status" value="1"/>
</dbReference>
<dbReference type="EMBL" id="FOGS01000002">
    <property type="protein sequence ID" value="SER68099.1"/>
    <property type="molecule type" value="Genomic_DNA"/>
</dbReference>
<evidence type="ECO:0000313" key="4">
    <source>
        <dbReference type="EMBL" id="SER68099.1"/>
    </source>
</evidence>
<dbReference type="InterPro" id="IPR044144">
    <property type="entry name" value="SAF_UxaA/GarD"/>
</dbReference>
<reference evidence="5" key="1">
    <citation type="submission" date="2016-10" db="EMBL/GenBank/DDBJ databases">
        <authorList>
            <person name="Varghese N."/>
            <person name="Submissions S."/>
        </authorList>
    </citation>
    <scope>NUCLEOTIDE SEQUENCE [LARGE SCALE GENOMIC DNA]</scope>
    <source>
        <strain evidence="5">CGMCC 1.6495</strain>
    </source>
</reference>
<evidence type="ECO:0000256" key="1">
    <source>
        <dbReference type="ARBA" id="ARBA00010986"/>
    </source>
</evidence>
<proteinExistence type="inferred from homology"/>
<evidence type="ECO:0000256" key="2">
    <source>
        <dbReference type="ARBA" id="ARBA00023239"/>
    </source>
</evidence>
<dbReference type="InterPro" id="IPR052172">
    <property type="entry name" value="UxaA_altronate/galactarate_dh"/>
</dbReference>
<protein>
    <submittedName>
        <fullName evidence="4">Altronate hydrolase</fullName>
    </submittedName>
</protein>
<dbReference type="PANTHER" id="PTHR30536:SF5">
    <property type="entry name" value="ALTRONATE DEHYDRATASE"/>
    <property type="match status" value="1"/>
</dbReference>
<keyword evidence="4" id="KW-0378">Hydrolase</keyword>
<dbReference type="Gene3D" id="2.30.130.110">
    <property type="match status" value="1"/>
</dbReference>
<dbReference type="Pfam" id="PF04295">
    <property type="entry name" value="GD_AH_second"/>
    <property type="match status" value="1"/>
</dbReference>
<organism evidence="4 5">
    <name type="scientific">Vreelandella subterranea</name>
    <dbReference type="NCBI Taxonomy" id="416874"/>
    <lineage>
        <taxon>Bacteria</taxon>
        <taxon>Pseudomonadati</taxon>
        <taxon>Pseudomonadota</taxon>
        <taxon>Gammaproteobacteria</taxon>
        <taxon>Oceanospirillales</taxon>
        <taxon>Halomonadaceae</taxon>
        <taxon>Vreelandella</taxon>
    </lineage>
</organism>
<dbReference type="InterPro" id="IPR013974">
    <property type="entry name" value="SAF"/>
</dbReference>
<accession>A0A1H9R7R6</accession>
<dbReference type="Pfam" id="PF08666">
    <property type="entry name" value="SAF"/>
    <property type="match status" value="1"/>
</dbReference>
<dbReference type="GO" id="GO:0016787">
    <property type="term" value="F:hydrolase activity"/>
    <property type="evidence" value="ECO:0007669"/>
    <property type="project" value="UniProtKB-KW"/>
</dbReference>
<evidence type="ECO:0000259" key="3">
    <source>
        <dbReference type="SMART" id="SM00858"/>
    </source>
</evidence>
<dbReference type="RefSeq" id="WP_092825509.1">
    <property type="nucleotide sequence ID" value="NZ_FOGS01000002.1"/>
</dbReference>
<feature type="domain" description="SAF" evidence="3">
    <location>
        <begin position="17"/>
        <end position="86"/>
    </location>
</feature>
<dbReference type="SMART" id="SM00858">
    <property type="entry name" value="SAF"/>
    <property type="match status" value="1"/>
</dbReference>
<dbReference type="PANTHER" id="PTHR30536">
    <property type="entry name" value="ALTRONATE/GALACTARATE DEHYDRATASE"/>
    <property type="match status" value="1"/>
</dbReference>
<dbReference type="InterPro" id="IPR048332">
    <property type="entry name" value="GD_AH_C"/>
</dbReference>
<name>A0A1H9R7R6_9GAMM</name>
<dbReference type="STRING" id="416874.SAMN04487958_102247"/>
<comment type="similarity">
    <text evidence="1">Belongs to the UxaA family.</text>
</comment>
<dbReference type="Proteomes" id="UP000198505">
    <property type="component" value="Unassembled WGS sequence"/>
</dbReference>
<keyword evidence="2" id="KW-0456">Lyase</keyword>
<keyword evidence="5" id="KW-1185">Reference proteome</keyword>
<dbReference type="Pfam" id="PF20629">
    <property type="entry name" value="GD_AH_C"/>
    <property type="match status" value="1"/>
</dbReference>
<evidence type="ECO:0000313" key="5">
    <source>
        <dbReference type="Proteomes" id="UP000198505"/>
    </source>
</evidence>
<dbReference type="GO" id="GO:0016829">
    <property type="term" value="F:lyase activity"/>
    <property type="evidence" value="ECO:0007669"/>
    <property type="project" value="UniProtKB-KW"/>
</dbReference>
<dbReference type="InterPro" id="IPR007392">
    <property type="entry name" value="GD_AH_second"/>
</dbReference>
<dbReference type="AlphaFoldDB" id="A0A1H9R7R6"/>